<sequence>MTTISILSDLHYEIYAHGLHDRLPKAKSDCLVVAGDYHRSQYVVKHLRSESQFPDIPIIFVAGNHEHYRTGRRPHENILQLREDAERDRQGHGRETWFLENDSVELTFGGSKIRFVGATLWTDFQLFGNPAGHAAYAHSALNDYVCIKSDIKDVFKLRPSETVAWHRQSAQYIAQELRRPFDGKTVVITHHASSARSIHPRFRDDGLTPAFCSNRDDLLALGANLWVHGHTHDSFDYRAGKTRVICNPRGYGVGVGMEPENANFKADLVVEI</sequence>
<dbReference type="PANTHER" id="PTHR37844">
    <property type="entry name" value="SER/THR PROTEIN PHOSPHATASE SUPERFAMILY (AFU_ORTHOLOGUE AFUA_1G14840)"/>
    <property type="match status" value="1"/>
</dbReference>
<evidence type="ECO:0000313" key="2">
    <source>
        <dbReference type="EMBL" id="GLR67859.1"/>
    </source>
</evidence>
<accession>A0ABQ6ACN3</accession>
<reference evidence="3" key="1">
    <citation type="journal article" date="2019" name="Int. J. Syst. Evol. Microbiol.">
        <title>The Global Catalogue of Microorganisms (GCM) 10K type strain sequencing project: providing services to taxonomists for standard genome sequencing and annotation.</title>
        <authorList>
            <consortium name="The Broad Institute Genomics Platform"/>
            <consortium name="The Broad Institute Genome Sequencing Center for Infectious Disease"/>
            <person name="Wu L."/>
            <person name="Ma J."/>
        </authorList>
    </citation>
    <scope>NUCLEOTIDE SEQUENCE [LARGE SCALE GENOMIC DNA]</scope>
    <source>
        <strain evidence="3">NBRC 112502</strain>
    </source>
</reference>
<dbReference type="EMBL" id="BSOS01000070">
    <property type="protein sequence ID" value="GLR67859.1"/>
    <property type="molecule type" value="Genomic_DNA"/>
</dbReference>
<dbReference type="Gene3D" id="3.60.21.10">
    <property type="match status" value="1"/>
</dbReference>
<name>A0ABQ6ACN3_9PROT</name>
<dbReference type="PANTHER" id="PTHR37844:SF2">
    <property type="entry name" value="SER_THR PROTEIN PHOSPHATASE SUPERFAMILY (AFU_ORTHOLOGUE AFUA_1G14840)"/>
    <property type="match status" value="1"/>
</dbReference>
<protein>
    <recommendedName>
        <fullName evidence="1">Calcineurin-like phosphoesterase domain-containing protein</fullName>
    </recommendedName>
</protein>
<dbReference type="Proteomes" id="UP001156641">
    <property type="component" value="Unassembled WGS sequence"/>
</dbReference>
<dbReference type="Pfam" id="PF00149">
    <property type="entry name" value="Metallophos"/>
    <property type="match status" value="1"/>
</dbReference>
<dbReference type="SUPFAM" id="SSF56300">
    <property type="entry name" value="Metallo-dependent phosphatases"/>
    <property type="match status" value="1"/>
</dbReference>
<gene>
    <name evidence="2" type="ORF">GCM10010909_25400</name>
</gene>
<feature type="domain" description="Calcineurin-like phosphoesterase" evidence="1">
    <location>
        <begin position="4"/>
        <end position="233"/>
    </location>
</feature>
<evidence type="ECO:0000259" key="1">
    <source>
        <dbReference type="Pfam" id="PF00149"/>
    </source>
</evidence>
<dbReference type="RefSeq" id="WP_284258637.1">
    <property type="nucleotide sequence ID" value="NZ_BSOS01000070.1"/>
</dbReference>
<keyword evidence="3" id="KW-1185">Reference proteome</keyword>
<dbReference type="InterPro" id="IPR004843">
    <property type="entry name" value="Calcineurin-like_PHP"/>
</dbReference>
<comment type="caution">
    <text evidence="2">The sequence shown here is derived from an EMBL/GenBank/DDBJ whole genome shotgun (WGS) entry which is preliminary data.</text>
</comment>
<organism evidence="2 3">
    <name type="scientific">Acidocella aquatica</name>
    <dbReference type="NCBI Taxonomy" id="1922313"/>
    <lineage>
        <taxon>Bacteria</taxon>
        <taxon>Pseudomonadati</taxon>
        <taxon>Pseudomonadota</taxon>
        <taxon>Alphaproteobacteria</taxon>
        <taxon>Acetobacterales</taxon>
        <taxon>Acidocellaceae</taxon>
        <taxon>Acidocella</taxon>
    </lineage>
</organism>
<dbReference type="InterPro" id="IPR029052">
    <property type="entry name" value="Metallo-depent_PP-like"/>
</dbReference>
<evidence type="ECO:0000313" key="3">
    <source>
        <dbReference type="Proteomes" id="UP001156641"/>
    </source>
</evidence>
<proteinExistence type="predicted"/>